<dbReference type="SMART" id="SM00872">
    <property type="entry name" value="Alpha-mann_mid"/>
    <property type="match status" value="1"/>
</dbReference>
<dbReference type="Proteomes" id="UP001608902">
    <property type="component" value="Unassembled WGS sequence"/>
</dbReference>
<dbReference type="InterPro" id="IPR013780">
    <property type="entry name" value="Glyco_hydro_b"/>
</dbReference>
<dbReference type="FunFam" id="1.20.1270.50:FF:000001">
    <property type="entry name" value="Alpha-mannosidase"/>
    <property type="match status" value="1"/>
</dbReference>
<dbReference type="Pfam" id="PF09261">
    <property type="entry name" value="Alpha-mann_mid"/>
    <property type="match status" value="1"/>
</dbReference>
<accession>A0ABD6ERU1</accession>
<dbReference type="Gene3D" id="3.20.110.10">
    <property type="entry name" value="Glycoside hydrolase 38, N terminal domain"/>
    <property type="match status" value="1"/>
</dbReference>
<feature type="domain" description="Glycoside hydrolase family 38 central" evidence="11">
    <location>
        <begin position="100"/>
        <end position="179"/>
    </location>
</feature>
<keyword evidence="4" id="KW-0378">Hydrolase</keyword>
<dbReference type="InterPro" id="IPR011013">
    <property type="entry name" value="Gal_mutarotase_sf_dom"/>
</dbReference>
<dbReference type="InterPro" id="IPR011330">
    <property type="entry name" value="Glyco_hydro/deAcase_b/a-brl"/>
</dbReference>
<dbReference type="SUPFAM" id="SSF74650">
    <property type="entry name" value="Galactose mutarotase-like"/>
    <property type="match status" value="1"/>
</dbReference>
<evidence type="ECO:0000256" key="4">
    <source>
        <dbReference type="ARBA" id="ARBA00022801"/>
    </source>
</evidence>
<comment type="function">
    <text evidence="7">Catalyzes the first committed step in the biosynthesis of complex N-glycans. It controls conversion of high mannose to complex N-glycans; the final hydrolytic step in the N-glycan maturation pathway.</text>
</comment>
<protein>
    <recommendedName>
        <fullName evidence="8">mannosyl-oligosaccharide 1,3-1,6-alpha-mannosidase</fullName>
        <ecNumber evidence="8">3.2.1.114</ecNumber>
    </recommendedName>
    <alternativeName>
        <fullName evidence="9">Mannosyl-oligosaccharide 1,3-1,6-alpha-mannosidase</fullName>
    </alternativeName>
</protein>
<evidence type="ECO:0000256" key="10">
    <source>
        <dbReference type="ARBA" id="ARBA00093232"/>
    </source>
</evidence>
<keyword evidence="13" id="KW-1185">Reference proteome</keyword>
<dbReference type="PANTHER" id="PTHR11607:SF3">
    <property type="entry name" value="LYSOSOMAL ALPHA-MANNOSIDASE"/>
    <property type="match status" value="1"/>
</dbReference>
<evidence type="ECO:0000256" key="6">
    <source>
        <dbReference type="ARBA" id="ARBA00023295"/>
    </source>
</evidence>
<reference evidence="12 13" key="1">
    <citation type="submission" date="2024-08" db="EMBL/GenBank/DDBJ databases">
        <title>Gnathostoma spinigerum genome.</title>
        <authorList>
            <person name="Gonzalez-Bertolin B."/>
            <person name="Monzon S."/>
            <person name="Zaballos A."/>
            <person name="Jimenez P."/>
            <person name="Dekumyoy P."/>
            <person name="Varona S."/>
            <person name="Cuesta I."/>
            <person name="Sumanam S."/>
            <person name="Adisakwattana P."/>
            <person name="Gasser R.B."/>
            <person name="Hernandez-Gonzalez A."/>
            <person name="Young N.D."/>
            <person name="Perteguer M.J."/>
        </authorList>
    </citation>
    <scope>NUCLEOTIDE SEQUENCE [LARGE SCALE GENOMIC DNA]</scope>
    <source>
        <strain evidence="12">AL3</strain>
        <tissue evidence="12">Liver</tissue>
    </source>
</reference>
<dbReference type="InterPro" id="IPR037094">
    <property type="entry name" value="Glyco_hydro_38_cen_sf"/>
</dbReference>
<dbReference type="Gene3D" id="1.20.1270.50">
    <property type="entry name" value="Glycoside hydrolase family 38, central domain"/>
    <property type="match status" value="1"/>
</dbReference>
<evidence type="ECO:0000256" key="5">
    <source>
        <dbReference type="ARBA" id="ARBA00022833"/>
    </source>
</evidence>
<evidence type="ECO:0000256" key="7">
    <source>
        <dbReference type="ARBA" id="ARBA00059516"/>
    </source>
</evidence>
<comment type="cofactor">
    <cofactor evidence="1">
        <name>Zn(2+)</name>
        <dbReference type="ChEBI" id="CHEBI:29105"/>
    </cofactor>
</comment>
<dbReference type="Gene3D" id="2.60.40.1180">
    <property type="entry name" value="Golgi alpha-mannosidase II"/>
    <property type="match status" value="1"/>
</dbReference>
<dbReference type="Gene3D" id="2.70.98.30">
    <property type="entry name" value="Golgi alpha-mannosidase II, domain 4"/>
    <property type="match status" value="1"/>
</dbReference>
<dbReference type="EMBL" id="JBGFUD010008899">
    <property type="protein sequence ID" value="MFH4982270.1"/>
    <property type="molecule type" value="Genomic_DNA"/>
</dbReference>
<evidence type="ECO:0000256" key="1">
    <source>
        <dbReference type="ARBA" id="ARBA00001947"/>
    </source>
</evidence>
<dbReference type="SUPFAM" id="SSF88713">
    <property type="entry name" value="Glycoside hydrolase/deacetylase"/>
    <property type="match status" value="1"/>
</dbReference>
<comment type="caution">
    <text evidence="12">The sequence shown here is derived from an EMBL/GenBank/DDBJ whole genome shotgun (WGS) entry which is preliminary data.</text>
</comment>
<dbReference type="AlphaFoldDB" id="A0ABD6ERU1"/>
<comment type="similarity">
    <text evidence="2">Belongs to the glycosyl hydrolase 38 family.</text>
</comment>
<evidence type="ECO:0000313" key="13">
    <source>
        <dbReference type="Proteomes" id="UP001608902"/>
    </source>
</evidence>
<dbReference type="GO" id="GO:0004572">
    <property type="term" value="F:mannosyl-oligosaccharide 1,3-1,6-alpha-mannosidase activity"/>
    <property type="evidence" value="ECO:0007669"/>
    <property type="project" value="UniProtKB-EC"/>
</dbReference>
<proteinExistence type="inferred from homology"/>
<dbReference type="InterPro" id="IPR000602">
    <property type="entry name" value="Glyco_hydro_38_N"/>
</dbReference>
<sequence length="436" mass="49752">MLYDQYRKKAQLFKYNVVLVPLGDDFRYDKDFEWIDQYSNYKKLFDYMNTRKDWNVNVRFGTLSDYFGILNRRISEQVTEKPQLPVLSGDFFTYADRNDHYWSGYYTSRPFYKRMDRVAQHFLRSAELLYSFSSVSSKWMSNYFDLLVEARRHVSLFQHHDGVTGTAKDAVVVDYGKKLLNAIQNCEKIITTATAALMSDNSESSQLSFITTDEKRVQHDVLPVKVTITNQSDIVLFNPLAQERNEVVCLYVNSSDTKIQYISSSIAPIEQQIGPVLHRADFTILVSDDEYELCFVASLPGFGMRRYRLTHGGSDIRKAKILSSPGFAVHAGSFDISTVSDPEYMMRNEHVEARFDAVTGLLKSVKVEGREEMDTKISFVTYGARARNKAKFPTGGDSLSGAYLFLPDGPSKPIRLDNSYIIVEGPLCKKASSTLL</sequence>
<evidence type="ECO:0000256" key="9">
    <source>
        <dbReference type="ARBA" id="ARBA00083602"/>
    </source>
</evidence>
<keyword evidence="3" id="KW-0479">Metal-binding</keyword>
<dbReference type="InterPro" id="IPR027291">
    <property type="entry name" value="Glyco_hydro_38_N_sf"/>
</dbReference>
<evidence type="ECO:0000256" key="8">
    <source>
        <dbReference type="ARBA" id="ARBA00066412"/>
    </source>
</evidence>
<comment type="catalytic activity">
    <reaction evidence="10">
        <text>N(4)-{beta-D-GlcNAc-(1-&gt;2)-alpha-D-Man-(1-&gt;3)-[alpha-D-Man-(1-&gt;3)-[alpha-D-Man-(1-&gt;6)]-alpha-D-Man-(1-&gt;6)]-beta-D-Man-(1-&gt;4)-beta-D-GlcNAc-(1-&gt;4)-beta-D-GlcNAc}-L-asparaginyl-[protein] + 2 H2O = 2 alpha-D-mannopyranose + an N(4)-{beta-D-GlcNAc-(1-&gt;2)-alpha-D-Man-(1-&gt;3)-[alpha-D-Man-(1-&gt;6)]-beta-D-Man-(1-&gt;4)-beta-D-GlcNAc-(1-&gt;4)-beta-D-GlcNAc}-L-asparaginyl-[protein]</text>
        <dbReference type="Rhea" id="RHEA:56052"/>
        <dbReference type="Rhea" id="RHEA-COMP:14368"/>
        <dbReference type="Rhea" id="RHEA-COMP:14369"/>
        <dbReference type="ChEBI" id="CHEBI:15377"/>
        <dbReference type="ChEBI" id="CHEBI:28729"/>
        <dbReference type="ChEBI" id="CHEBI:60615"/>
        <dbReference type="ChEBI" id="CHEBI:60625"/>
        <dbReference type="EC" id="3.2.1.114"/>
    </reaction>
</comment>
<evidence type="ECO:0000313" key="12">
    <source>
        <dbReference type="EMBL" id="MFH4982270.1"/>
    </source>
</evidence>
<dbReference type="PANTHER" id="PTHR11607">
    <property type="entry name" value="ALPHA-MANNOSIDASE"/>
    <property type="match status" value="1"/>
</dbReference>
<dbReference type="Pfam" id="PF01074">
    <property type="entry name" value="Glyco_hydro_38N"/>
    <property type="match status" value="1"/>
</dbReference>
<gene>
    <name evidence="12" type="ORF">AB6A40_008979</name>
</gene>
<evidence type="ECO:0000256" key="3">
    <source>
        <dbReference type="ARBA" id="ARBA00022723"/>
    </source>
</evidence>
<keyword evidence="5" id="KW-0862">Zinc</keyword>
<dbReference type="InterPro" id="IPR050843">
    <property type="entry name" value="Glycosyl_Hydrlase_38"/>
</dbReference>
<dbReference type="InterPro" id="IPR028995">
    <property type="entry name" value="Glyco_hydro_57/38_cen_sf"/>
</dbReference>
<evidence type="ECO:0000259" key="11">
    <source>
        <dbReference type="SMART" id="SM00872"/>
    </source>
</evidence>
<organism evidence="12 13">
    <name type="scientific">Gnathostoma spinigerum</name>
    <dbReference type="NCBI Taxonomy" id="75299"/>
    <lineage>
        <taxon>Eukaryota</taxon>
        <taxon>Metazoa</taxon>
        <taxon>Ecdysozoa</taxon>
        <taxon>Nematoda</taxon>
        <taxon>Chromadorea</taxon>
        <taxon>Rhabditida</taxon>
        <taxon>Spirurina</taxon>
        <taxon>Gnathostomatomorpha</taxon>
        <taxon>Gnathostomatoidea</taxon>
        <taxon>Gnathostomatidae</taxon>
        <taxon>Gnathostoma</taxon>
    </lineage>
</organism>
<dbReference type="InterPro" id="IPR015341">
    <property type="entry name" value="Glyco_hydro_38_cen"/>
</dbReference>
<evidence type="ECO:0000256" key="2">
    <source>
        <dbReference type="ARBA" id="ARBA00009792"/>
    </source>
</evidence>
<dbReference type="EC" id="3.2.1.114" evidence="8"/>
<dbReference type="GO" id="GO:0046872">
    <property type="term" value="F:metal ion binding"/>
    <property type="evidence" value="ECO:0007669"/>
    <property type="project" value="UniProtKB-KW"/>
</dbReference>
<keyword evidence="6" id="KW-0326">Glycosidase</keyword>
<name>A0ABD6ERU1_9BILA</name>
<dbReference type="SUPFAM" id="SSF88688">
    <property type="entry name" value="Families 57/38 glycoside transferase middle domain"/>
    <property type="match status" value="1"/>
</dbReference>